<evidence type="ECO:0000259" key="5">
    <source>
        <dbReference type="Pfam" id="PF00931"/>
    </source>
</evidence>
<dbReference type="EMBL" id="BTGU01005956">
    <property type="protein sequence ID" value="GMN32741.1"/>
    <property type="molecule type" value="Genomic_DNA"/>
</dbReference>
<keyword evidence="2" id="KW-0547">Nucleotide-binding</keyword>
<dbReference type="SUPFAM" id="SSF52540">
    <property type="entry name" value="P-loop containing nucleoside triphosphate hydrolases"/>
    <property type="match status" value="1"/>
</dbReference>
<keyword evidence="8" id="KW-1185">Reference proteome</keyword>
<evidence type="ECO:0000313" key="8">
    <source>
        <dbReference type="Proteomes" id="UP001187192"/>
    </source>
</evidence>
<dbReference type="GO" id="GO:0006952">
    <property type="term" value="P:defense response"/>
    <property type="evidence" value="ECO:0007669"/>
    <property type="project" value="UniProtKB-KW"/>
</dbReference>
<dbReference type="PANTHER" id="PTHR33463:SF212">
    <property type="entry name" value="AND NB-ARC DOMAINS-CONTAINING DISEASE RESISTANCE PROTEIN, PUTATIVE-RELATED"/>
    <property type="match status" value="1"/>
</dbReference>
<dbReference type="InterPro" id="IPR050905">
    <property type="entry name" value="Plant_NBS-LRR"/>
</dbReference>
<dbReference type="InterPro" id="IPR027417">
    <property type="entry name" value="P-loop_NTPase"/>
</dbReference>
<evidence type="ECO:0008006" key="9">
    <source>
        <dbReference type="Google" id="ProtNLM"/>
    </source>
</evidence>
<dbReference type="GO" id="GO:0005524">
    <property type="term" value="F:ATP binding"/>
    <property type="evidence" value="ECO:0007669"/>
    <property type="project" value="UniProtKB-KW"/>
</dbReference>
<gene>
    <name evidence="7" type="ORF">TIFTF001_048195</name>
</gene>
<dbReference type="Gene3D" id="1.10.8.430">
    <property type="entry name" value="Helical domain of apoptotic protease-activating factors"/>
    <property type="match status" value="1"/>
</dbReference>
<comment type="caution">
    <text evidence="7">The sequence shown here is derived from an EMBL/GenBank/DDBJ whole genome shotgun (WGS) entry which is preliminary data.</text>
</comment>
<organism evidence="7 8">
    <name type="scientific">Ficus carica</name>
    <name type="common">Common fig</name>
    <dbReference type="NCBI Taxonomy" id="3494"/>
    <lineage>
        <taxon>Eukaryota</taxon>
        <taxon>Viridiplantae</taxon>
        <taxon>Streptophyta</taxon>
        <taxon>Embryophyta</taxon>
        <taxon>Tracheophyta</taxon>
        <taxon>Spermatophyta</taxon>
        <taxon>Magnoliopsida</taxon>
        <taxon>eudicotyledons</taxon>
        <taxon>Gunneridae</taxon>
        <taxon>Pentapetalae</taxon>
        <taxon>rosids</taxon>
        <taxon>fabids</taxon>
        <taxon>Rosales</taxon>
        <taxon>Moraceae</taxon>
        <taxon>Ficeae</taxon>
        <taxon>Ficus</taxon>
    </lineage>
</organism>
<dbReference type="Pfam" id="PF23559">
    <property type="entry name" value="WHD_DRP"/>
    <property type="match status" value="1"/>
</dbReference>
<evidence type="ECO:0000256" key="4">
    <source>
        <dbReference type="ARBA" id="ARBA00022840"/>
    </source>
</evidence>
<dbReference type="InterPro" id="IPR042197">
    <property type="entry name" value="Apaf_helical"/>
</dbReference>
<dbReference type="Pfam" id="PF00931">
    <property type="entry name" value="NB-ARC"/>
    <property type="match status" value="1"/>
</dbReference>
<sequence>MFKFSLAVPGASQKWILRDVNARLGNEIVEGETESKAVVRLWLQRVEDIDAEINTINQQVETVKCFSRAGIGKNVIQKIEDVKELHGSGQFPDGLVIPLPQRIGEMQPTTTLGGGTTFTRKMEEVWALLMGDEASSIIKLQDAIASEIKFDDISKYDDETVRARKLYAELSMIKSYVLIIDDLWEVYPLDKVGIPEPGPQNGSKLVLTTRRLDVCHGMSCKAIPMERLSEMESLNLFLDTVGREVLSNPIMEEIVNLVVKECACLPLAIVTIAGSLKGIVDYNDWKTALQDLKTSTKGTNEIFEKLKFSFDRLNDKDLQDCLLYCSLFPEDFAIARDRLIEYLIAEEIIKEPNRQADLERGQTMINKLVRACLLEDTRGETMYDCVKMHDLIRDMALQITSEGPRFLVEAGMGLKRVPDEENWKEDLAKVSLMENAISDIPLSFESPRC</sequence>
<dbReference type="PANTHER" id="PTHR33463">
    <property type="entry name" value="NB-ARC DOMAIN-CONTAINING PROTEIN-RELATED"/>
    <property type="match status" value="1"/>
</dbReference>
<keyword evidence="1" id="KW-0677">Repeat</keyword>
<dbReference type="InterPro" id="IPR002182">
    <property type="entry name" value="NB-ARC"/>
</dbReference>
<evidence type="ECO:0000259" key="6">
    <source>
        <dbReference type="Pfam" id="PF23559"/>
    </source>
</evidence>
<feature type="non-terminal residue" evidence="7">
    <location>
        <position position="1"/>
    </location>
</feature>
<feature type="domain" description="NB-ARC" evidence="5">
    <location>
        <begin position="132"/>
        <end position="243"/>
    </location>
</feature>
<keyword evidence="4" id="KW-0067">ATP-binding</keyword>
<evidence type="ECO:0000313" key="7">
    <source>
        <dbReference type="EMBL" id="GMN32741.1"/>
    </source>
</evidence>
<dbReference type="AlphaFoldDB" id="A0AA88CW52"/>
<keyword evidence="3" id="KW-0611">Plant defense</keyword>
<name>A0AA88CW52_FICCA</name>
<feature type="domain" description="Disease resistance protein winged helix" evidence="6">
    <location>
        <begin position="327"/>
        <end position="396"/>
    </location>
</feature>
<accession>A0AA88CW52</accession>
<evidence type="ECO:0000256" key="3">
    <source>
        <dbReference type="ARBA" id="ARBA00022821"/>
    </source>
</evidence>
<dbReference type="InterPro" id="IPR058922">
    <property type="entry name" value="WHD_DRP"/>
</dbReference>
<evidence type="ECO:0000256" key="2">
    <source>
        <dbReference type="ARBA" id="ARBA00022741"/>
    </source>
</evidence>
<dbReference type="GO" id="GO:0043531">
    <property type="term" value="F:ADP binding"/>
    <property type="evidence" value="ECO:0007669"/>
    <property type="project" value="InterPro"/>
</dbReference>
<proteinExistence type="predicted"/>
<evidence type="ECO:0000256" key="1">
    <source>
        <dbReference type="ARBA" id="ARBA00022737"/>
    </source>
</evidence>
<dbReference type="Proteomes" id="UP001187192">
    <property type="component" value="Unassembled WGS sequence"/>
</dbReference>
<protein>
    <recommendedName>
        <fullName evidence="9">NB-ARC domain-containing protein</fullName>
    </recommendedName>
</protein>
<reference evidence="7" key="1">
    <citation type="submission" date="2023-07" db="EMBL/GenBank/DDBJ databases">
        <title>draft genome sequence of fig (Ficus carica).</title>
        <authorList>
            <person name="Takahashi T."/>
            <person name="Nishimura K."/>
        </authorList>
    </citation>
    <scope>NUCLEOTIDE SEQUENCE</scope>
</reference>
<dbReference type="Gene3D" id="3.40.50.300">
    <property type="entry name" value="P-loop containing nucleotide triphosphate hydrolases"/>
    <property type="match status" value="1"/>
</dbReference>
<dbReference type="FunFam" id="1.10.10.10:FF:000322">
    <property type="entry name" value="Probable disease resistance protein At1g63360"/>
    <property type="match status" value="1"/>
</dbReference>